<sequence>MTEASLKSGLLETYDKLQPQLPPKLSSLRYEYGLAWRLLIGRFNIKTTED</sequence>
<evidence type="ECO:0000313" key="1">
    <source>
        <dbReference type="EMBL" id="TWU47014.1"/>
    </source>
</evidence>
<organism evidence="1 2">
    <name type="scientific">Rubripirellula reticaptiva</name>
    <dbReference type="NCBI Taxonomy" id="2528013"/>
    <lineage>
        <taxon>Bacteria</taxon>
        <taxon>Pseudomonadati</taxon>
        <taxon>Planctomycetota</taxon>
        <taxon>Planctomycetia</taxon>
        <taxon>Pirellulales</taxon>
        <taxon>Pirellulaceae</taxon>
        <taxon>Rubripirellula</taxon>
    </lineage>
</organism>
<gene>
    <name evidence="1" type="ORF">Poly59_59880</name>
</gene>
<comment type="caution">
    <text evidence="1">The sequence shown here is derived from an EMBL/GenBank/DDBJ whole genome shotgun (WGS) entry which is preliminary data.</text>
</comment>
<reference evidence="1 2" key="1">
    <citation type="submission" date="2019-02" db="EMBL/GenBank/DDBJ databases">
        <title>Deep-cultivation of Planctomycetes and their phenomic and genomic characterization uncovers novel biology.</title>
        <authorList>
            <person name="Wiegand S."/>
            <person name="Jogler M."/>
            <person name="Boedeker C."/>
            <person name="Pinto D."/>
            <person name="Vollmers J."/>
            <person name="Rivas-Marin E."/>
            <person name="Kohn T."/>
            <person name="Peeters S.H."/>
            <person name="Heuer A."/>
            <person name="Rast P."/>
            <person name="Oberbeckmann S."/>
            <person name="Bunk B."/>
            <person name="Jeske O."/>
            <person name="Meyerdierks A."/>
            <person name="Storesund J.E."/>
            <person name="Kallscheuer N."/>
            <person name="Luecker S."/>
            <person name="Lage O.M."/>
            <person name="Pohl T."/>
            <person name="Merkel B.J."/>
            <person name="Hornburger P."/>
            <person name="Mueller R.-W."/>
            <person name="Bruemmer F."/>
            <person name="Labrenz M."/>
            <person name="Spormann A.M."/>
            <person name="Op Den Camp H."/>
            <person name="Overmann J."/>
            <person name="Amann R."/>
            <person name="Jetten M.S.M."/>
            <person name="Mascher T."/>
            <person name="Medema M.H."/>
            <person name="Devos D.P."/>
            <person name="Kaster A.-K."/>
            <person name="Ovreas L."/>
            <person name="Rohde M."/>
            <person name="Galperin M.Y."/>
            <person name="Jogler C."/>
        </authorList>
    </citation>
    <scope>NUCLEOTIDE SEQUENCE [LARGE SCALE GENOMIC DNA]</scope>
    <source>
        <strain evidence="1 2">Poly59</strain>
    </source>
</reference>
<name>A0A5C6EEZ3_9BACT</name>
<dbReference type="AlphaFoldDB" id="A0A5C6EEZ3"/>
<dbReference type="Proteomes" id="UP000317977">
    <property type="component" value="Unassembled WGS sequence"/>
</dbReference>
<protein>
    <submittedName>
        <fullName evidence="1">Uncharacterized protein</fullName>
    </submittedName>
</protein>
<proteinExistence type="predicted"/>
<dbReference type="EMBL" id="SJPX01000006">
    <property type="protein sequence ID" value="TWU47014.1"/>
    <property type="molecule type" value="Genomic_DNA"/>
</dbReference>
<accession>A0A5C6EEZ3</accession>
<evidence type="ECO:0000313" key="2">
    <source>
        <dbReference type="Proteomes" id="UP000317977"/>
    </source>
</evidence>
<keyword evidence="2" id="KW-1185">Reference proteome</keyword>